<feature type="region of interest" description="Disordered" evidence="1">
    <location>
        <begin position="1"/>
        <end position="24"/>
    </location>
</feature>
<organism evidence="4 5">
    <name type="scientific">Lysinibacillus xylanilyticus</name>
    <dbReference type="NCBI Taxonomy" id="582475"/>
    <lineage>
        <taxon>Bacteria</taxon>
        <taxon>Bacillati</taxon>
        <taxon>Bacillota</taxon>
        <taxon>Bacilli</taxon>
        <taxon>Bacillales</taxon>
        <taxon>Bacillaceae</taxon>
        <taxon>Lysinibacillus</taxon>
    </lineage>
</organism>
<dbReference type="Proteomes" id="UP000232101">
    <property type="component" value="Unassembled WGS sequence"/>
</dbReference>
<dbReference type="RefSeq" id="WP_100542832.1">
    <property type="nucleotide sequence ID" value="NZ_PHQY01000498.1"/>
</dbReference>
<protein>
    <submittedName>
        <fullName evidence="4">Uncharacterized protein</fullName>
    </submittedName>
</protein>
<dbReference type="Pfam" id="PF02486">
    <property type="entry name" value="Rep_trans"/>
    <property type="match status" value="1"/>
</dbReference>
<sequence>MEKDELDSTETFVSAGRGTTPAENTVRNPQTVLVDWVTCSFVSASNLHQVFNLIGIDTLENLETRQGSRYEFSGYDLTYKLGQIFLLHNTSDNRWLLDMSGQACREYELISCFDFVTLFGILANVSASYTRLDIAIDDFQEIYNTNVIRKAVYNKQIVTRLEDWGNNERGKTKHGRDFLTMDNFYLGSRNSRYFINFYDKKLERKNKGLDVEYETWTRTEVRLKDEYAEMFILHILESPGTIGEHIFSLLNSKIVFLKESVMAKDKNKSRLAKDVKNHTRWWRKFLNTTRNLPLTVYKPSMPLIHSKSWLLHQVSVTLAMFNVYLQDDDKYEEFIKELVMTGLDKMESKHLKRIEDQKAIDKHITDGNVSLEWFKTEIAPALEKQEQIKRSAKDKRKHKESVLDAYWEQVEEQQKKSAIN</sequence>
<evidence type="ECO:0000259" key="2">
    <source>
        <dbReference type="Pfam" id="PF02486"/>
    </source>
</evidence>
<dbReference type="InterPro" id="IPR040819">
    <property type="entry name" value="Rol_Rep_N"/>
</dbReference>
<feature type="domain" description="Replication initiation protein-like C-terminal" evidence="2">
    <location>
        <begin position="129"/>
        <end position="338"/>
    </location>
</feature>
<evidence type="ECO:0000256" key="1">
    <source>
        <dbReference type="SAM" id="MobiDB-lite"/>
    </source>
</evidence>
<dbReference type="Pfam" id="PF18106">
    <property type="entry name" value="Rol_Rep_N"/>
    <property type="match status" value="1"/>
</dbReference>
<name>A0A2M9Q7M4_9BACI</name>
<accession>A0A2M9Q7M4</accession>
<dbReference type="InterPro" id="IPR003491">
    <property type="entry name" value="REP-like_C"/>
</dbReference>
<evidence type="ECO:0000259" key="3">
    <source>
        <dbReference type="Pfam" id="PF18106"/>
    </source>
</evidence>
<dbReference type="AlphaFoldDB" id="A0A2M9Q7M4"/>
<evidence type="ECO:0000313" key="4">
    <source>
        <dbReference type="EMBL" id="PJO44067.1"/>
    </source>
</evidence>
<gene>
    <name evidence="4" type="ORF">CWD94_08990</name>
</gene>
<reference evidence="4 5" key="1">
    <citation type="submission" date="2017-11" db="EMBL/GenBank/DDBJ databases">
        <title>Bacterial isolate from king chilli rhizosphere.</title>
        <authorList>
            <person name="Takhelmayum P."/>
            <person name="Sarangthem I."/>
        </authorList>
    </citation>
    <scope>NUCLEOTIDE SEQUENCE [LARGE SCALE GENOMIC DNA]</scope>
    <source>
        <strain evidence="5">t26</strain>
    </source>
</reference>
<proteinExistence type="predicted"/>
<dbReference type="EMBL" id="PHQY01000498">
    <property type="protein sequence ID" value="PJO44067.1"/>
    <property type="molecule type" value="Genomic_DNA"/>
</dbReference>
<evidence type="ECO:0000313" key="5">
    <source>
        <dbReference type="Proteomes" id="UP000232101"/>
    </source>
</evidence>
<feature type="domain" description="Rolling Circle replication initiation protein N-terminal" evidence="3">
    <location>
        <begin position="32"/>
        <end position="110"/>
    </location>
</feature>
<comment type="caution">
    <text evidence="4">The sequence shown here is derived from an EMBL/GenBank/DDBJ whole genome shotgun (WGS) entry which is preliminary data.</text>
</comment>